<dbReference type="EMBL" id="BARU01020600">
    <property type="protein sequence ID" value="GAH50821.1"/>
    <property type="molecule type" value="Genomic_DNA"/>
</dbReference>
<gene>
    <name evidence="2" type="ORF">S03H2_33808</name>
</gene>
<sequence length="185" mass="22658">MNKKKCNRCNEIKLLSEFSFDKINRGYRSHCKRCRSNYQLQYRKNNKEKIREYNRKYDLKNKEKKLELQKIRYNNNINGIKDKKKKYRKKNIKECRDISRKHYYNNKEYYMKKKASREKNFGFVKLFDNFFPSSIGIIWHHVNNMIVIPVPKKIHTSNLGLDHREKMVIKIKKIYGLDVTRLLSI</sequence>
<proteinExistence type="predicted"/>
<organism evidence="2">
    <name type="scientific">marine sediment metagenome</name>
    <dbReference type="NCBI Taxonomy" id="412755"/>
    <lineage>
        <taxon>unclassified sequences</taxon>
        <taxon>metagenomes</taxon>
        <taxon>ecological metagenomes</taxon>
    </lineage>
</organism>
<reference evidence="2" key="1">
    <citation type="journal article" date="2014" name="Front. Microbiol.">
        <title>High frequency of phylogenetically diverse reductive dehalogenase-homologous genes in deep subseafloor sedimentary metagenomes.</title>
        <authorList>
            <person name="Kawai M."/>
            <person name="Futagami T."/>
            <person name="Toyoda A."/>
            <person name="Takaki Y."/>
            <person name="Nishi S."/>
            <person name="Hori S."/>
            <person name="Arai W."/>
            <person name="Tsubouchi T."/>
            <person name="Morono Y."/>
            <person name="Uchiyama I."/>
            <person name="Ito T."/>
            <person name="Fujiyama A."/>
            <person name="Inagaki F."/>
            <person name="Takami H."/>
        </authorList>
    </citation>
    <scope>NUCLEOTIDE SEQUENCE</scope>
    <source>
        <strain evidence="2">Expedition CK06-06</strain>
    </source>
</reference>
<accession>X1FYS1</accession>
<feature type="coiled-coil region" evidence="1">
    <location>
        <begin position="43"/>
        <end position="90"/>
    </location>
</feature>
<evidence type="ECO:0000256" key="1">
    <source>
        <dbReference type="SAM" id="Coils"/>
    </source>
</evidence>
<dbReference type="AlphaFoldDB" id="X1FYS1"/>
<comment type="caution">
    <text evidence="2">The sequence shown here is derived from an EMBL/GenBank/DDBJ whole genome shotgun (WGS) entry which is preliminary data.</text>
</comment>
<protein>
    <submittedName>
        <fullName evidence="2">Uncharacterized protein</fullName>
    </submittedName>
</protein>
<evidence type="ECO:0000313" key="2">
    <source>
        <dbReference type="EMBL" id="GAH50821.1"/>
    </source>
</evidence>
<keyword evidence="1" id="KW-0175">Coiled coil</keyword>
<name>X1FYS1_9ZZZZ</name>